<dbReference type="EMBL" id="FQZF01000004">
    <property type="protein sequence ID" value="SHI72265.1"/>
    <property type="molecule type" value="Genomic_DNA"/>
</dbReference>
<dbReference type="SUPFAM" id="SSF109604">
    <property type="entry name" value="HD-domain/PDEase-like"/>
    <property type="match status" value="1"/>
</dbReference>
<dbReference type="Gene3D" id="1.10.3210.10">
    <property type="entry name" value="Hypothetical protein af1432"/>
    <property type="match status" value="1"/>
</dbReference>
<dbReference type="GO" id="GO:0005737">
    <property type="term" value="C:cytoplasm"/>
    <property type="evidence" value="ECO:0007669"/>
    <property type="project" value="TreeGrafter"/>
</dbReference>
<keyword evidence="5" id="KW-1185">Reference proteome</keyword>
<dbReference type="GO" id="GO:0002953">
    <property type="term" value="F:5'-deoxynucleotidase activity"/>
    <property type="evidence" value="ECO:0007669"/>
    <property type="project" value="InterPro"/>
</dbReference>
<evidence type="ECO:0000256" key="2">
    <source>
        <dbReference type="ARBA" id="ARBA00022801"/>
    </source>
</evidence>
<dbReference type="PANTHER" id="PTHR11845:SF13">
    <property type="entry name" value="5'-DEOXYNUCLEOTIDASE HDDC2"/>
    <property type="match status" value="1"/>
</dbReference>
<dbReference type="RefSeq" id="WP_073132007.1">
    <property type="nucleotide sequence ID" value="NZ_FQZF01000004.1"/>
</dbReference>
<dbReference type="STRING" id="198092.SAMN02745194_00939"/>
<dbReference type="GO" id="GO:0046872">
    <property type="term" value="F:metal ion binding"/>
    <property type="evidence" value="ECO:0007669"/>
    <property type="project" value="UniProtKB-KW"/>
</dbReference>
<evidence type="ECO:0000313" key="5">
    <source>
        <dbReference type="Proteomes" id="UP000184387"/>
    </source>
</evidence>
<evidence type="ECO:0000256" key="1">
    <source>
        <dbReference type="ARBA" id="ARBA00022723"/>
    </source>
</evidence>
<name>A0A1M6DGE8_9PROT</name>
<keyword evidence="1" id="KW-0479">Metal-binding</keyword>
<evidence type="ECO:0000259" key="3">
    <source>
        <dbReference type="Pfam" id="PF13023"/>
    </source>
</evidence>
<accession>A0A1M6DGE8</accession>
<reference evidence="4 5" key="1">
    <citation type="submission" date="2016-11" db="EMBL/GenBank/DDBJ databases">
        <authorList>
            <person name="Jaros S."/>
            <person name="Januszkiewicz K."/>
            <person name="Wedrychowicz H."/>
        </authorList>
    </citation>
    <scope>NUCLEOTIDE SEQUENCE [LARGE SCALE GENOMIC DNA]</scope>
    <source>
        <strain evidence="4 5">DSM 14916</strain>
    </source>
</reference>
<organism evidence="4 5">
    <name type="scientific">Muricoccus roseus</name>
    <dbReference type="NCBI Taxonomy" id="198092"/>
    <lineage>
        <taxon>Bacteria</taxon>
        <taxon>Pseudomonadati</taxon>
        <taxon>Pseudomonadota</taxon>
        <taxon>Alphaproteobacteria</taxon>
        <taxon>Acetobacterales</taxon>
        <taxon>Roseomonadaceae</taxon>
        <taxon>Muricoccus</taxon>
    </lineage>
</organism>
<dbReference type="OrthoDB" id="9796032at2"/>
<dbReference type="InterPro" id="IPR006674">
    <property type="entry name" value="HD_domain"/>
</dbReference>
<keyword evidence="2 4" id="KW-0378">Hydrolase</keyword>
<dbReference type="AlphaFoldDB" id="A0A1M6DGE8"/>
<evidence type="ECO:0000313" key="4">
    <source>
        <dbReference type="EMBL" id="SHI72265.1"/>
    </source>
</evidence>
<dbReference type="Proteomes" id="UP000184387">
    <property type="component" value="Unassembled WGS sequence"/>
</dbReference>
<feature type="domain" description="HD" evidence="3">
    <location>
        <begin position="17"/>
        <end position="163"/>
    </location>
</feature>
<dbReference type="Pfam" id="PF13023">
    <property type="entry name" value="HD_3"/>
    <property type="match status" value="1"/>
</dbReference>
<proteinExistence type="predicted"/>
<protein>
    <submittedName>
        <fullName evidence="4">Putative hydrolases of HD superfamily</fullName>
    </submittedName>
</protein>
<dbReference type="PANTHER" id="PTHR11845">
    <property type="entry name" value="5'-DEOXYNUCLEOTIDASE HDDC2"/>
    <property type="match status" value="1"/>
</dbReference>
<sequence>MQPAQRDALLDFIALSDRLKHVERAAMTGPRRENSAEHAWQVALCAVLLHDAVEGPKPDLARALSMIAVHDLVEIEAGDTFAFDDHGLLTQADREAEAARRLFAILPPALGEHVALLWAEFEAGLTPEARFAMGCDRLQGFAQQVQCGAPAWKAIGLTHARSLVRMGPALALGAPFAPLIEALYNRAMAEGLLLP</sequence>
<dbReference type="InterPro" id="IPR039356">
    <property type="entry name" value="YfbR/HDDC2"/>
</dbReference>
<gene>
    <name evidence="4" type="ORF">SAMN02745194_00939</name>
</gene>